<proteinExistence type="inferred from homology"/>
<gene>
    <name evidence="5" type="ordered locus">AciX9_3975</name>
</gene>
<keyword evidence="2 3" id="KW-0326">Glycosidase</keyword>
<dbReference type="InterPro" id="IPR018087">
    <property type="entry name" value="Glyco_hydro_5_CS"/>
</dbReference>
<dbReference type="Pfam" id="PF00150">
    <property type="entry name" value="Cellulase"/>
    <property type="match status" value="1"/>
</dbReference>
<evidence type="ECO:0000313" key="5">
    <source>
        <dbReference type="EMBL" id="ADW71249.1"/>
    </source>
</evidence>
<dbReference type="GO" id="GO:0009251">
    <property type="term" value="P:glucan catabolic process"/>
    <property type="evidence" value="ECO:0007669"/>
    <property type="project" value="TreeGrafter"/>
</dbReference>
<dbReference type="GO" id="GO:0009986">
    <property type="term" value="C:cell surface"/>
    <property type="evidence" value="ECO:0007669"/>
    <property type="project" value="TreeGrafter"/>
</dbReference>
<protein>
    <submittedName>
        <fullName evidence="5">Glycoside hydrolase family 5</fullName>
    </submittedName>
</protein>
<dbReference type="PANTHER" id="PTHR31297">
    <property type="entry name" value="GLUCAN ENDO-1,6-BETA-GLUCOSIDASE B"/>
    <property type="match status" value="1"/>
</dbReference>
<dbReference type="HOGENOM" id="CLU_031875_0_0_0"/>
<dbReference type="EMBL" id="CP002482">
    <property type="protein sequence ID" value="ADW71249.1"/>
    <property type="molecule type" value="Genomic_DNA"/>
</dbReference>
<evidence type="ECO:0000259" key="4">
    <source>
        <dbReference type="Pfam" id="PF00150"/>
    </source>
</evidence>
<keyword evidence="1 3" id="KW-0378">Hydrolase</keyword>
<dbReference type="PROSITE" id="PS00659">
    <property type="entry name" value="GLYCOSYL_HYDROL_F5"/>
    <property type="match status" value="1"/>
</dbReference>
<dbReference type="Gene3D" id="3.20.20.80">
    <property type="entry name" value="Glycosidases"/>
    <property type="match status" value="1"/>
</dbReference>
<dbReference type="RefSeq" id="WP_013582267.1">
    <property type="nucleotide sequence ID" value="NC_015065.1"/>
</dbReference>
<dbReference type="OrthoDB" id="9800475at2"/>
<dbReference type="KEGG" id="acm:AciX9_3975"/>
<accession>E8X6U9</accession>
<dbReference type="GO" id="GO:0005576">
    <property type="term" value="C:extracellular region"/>
    <property type="evidence" value="ECO:0007669"/>
    <property type="project" value="TreeGrafter"/>
</dbReference>
<name>E8X6U9_GRATM</name>
<dbReference type="SUPFAM" id="SSF51445">
    <property type="entry name" value="(Trans)glycosidases"/>
    <property type="match status" value="1"/>
</dbReference>
<geneLocation type="plasmid" evidence="5 6">
    <name>pACIX902</name>
</geneLocation>
<dbReference type="PANTHER" id="PTHR31297:SF13">
    <property type="entry name" value="PUTATIVE-RELATED"/>
    <property type="match status" value="1"/>
</dbReference>
<feature type="domain" description="Glycoside hydrolase family 5" evidence="4">
    <location>
        <begin position="91"/>
        <end position="326"/>
    </location>
</feature>
<dbReference type="InterPro" id="IPR001547">
    <property type="entry name" value="Glyco_hydro_5"/>
</dbReference>
<dbReference type="InterPro" id="IPR050386">
    <property type="entry name" value="Glycosyl_hydrolase_5"/>
</dbReference>
<keyword evidence="6" id="KW-1185">Reference proteome</keyword>
<comment type="similarity">
    <text evidence="3">Belongs to the glycosyl hydrolase 5 (cellulase A) family.</text>
</comment>
<reference evidence="6" key="1">
    <citation type="submission" date="2011-01" db="EMBL/GenBank/DDBJ databases">
        <title>Complete sequence of plasmid2 of Acidobacterium sp. MP5ACTX9.</title>
        <authorList>
            <consortium name="US DOE Joint Genome Institute"/>
            <person name="Lucas S."/>
            <person name="Copeland A."/>
            <person name="Lapidus A."/>
            <person name="Cheng J.-F."/>
            <person name="Goodwin L."/>
            <person name="Pitluck S."/>
            <person name="Teshima H."/>
            <person name="Detter J.C."/>
            <person name="Han C."/>
            <person name="Tapia R."/>
            <person name="Land M."/>
            <person name="Hauser L."/>
            <person name="Kyrpides N."/>
            <person name="Ivanova N."/>
            <person name="Ovchinnikova G."/>
            <person name="Pagani I."/>
            <person name="Rawat S.R."/>
            <person name="Mannisto M."/>
            <person name="Haggblom M.M."/>
            <person name="Woyke T."/>
        </authorList>
    </citation>
    <scope>NUCLEOTIDE SEQUENCE [LARGE SCALE GENOMIC DNA]</scope>
    <source>
        <strain evidence="6">MP5ACTX9</strain>
        <plasmid evidence="6">Plasmid pACIX902</plasmid>
    </source>
</reference>
<evidence type="ECO:0000256" key="3">
    <source>
        <dbReference type="RuleBase" id="RU361153"/>
    </source>
</evidence>
<dbReference type="InterPro" id="IPR017853">
    <property type="entry name" value="GH"/>
</dbReference>
<evidence type="ECO:0000256" key="2">
    <source>
        <dbReference type="ARBA" id="ARBA00023295"/>
    </source>
</evidence>
<dbReference type="GO" id="GO:0008422">
    <property type="term" value="F:beta-glucosidase activity"/>
    <property type="evidence" value="ECO:0007669"/>
    <property type="project" value="TreeGrafter"/>
</dbReference>
<organism evidence="6">
    <name type="scientific">Granulicella tundricola (strain ATCC BAA-1859 / DSM 23138 / MP5ACTX9)</name>
    <dbReference type="NCBI Taxonomy" id="1198114"/>
    <lineage>
        <taxon>Bacteria</taxon>
        <taxon>Pseudomonadati</taxon>
        <taxon>Acidobacteriota</taxon>
        <taxon>Terriglobia</taxon>
        <taxon>Terriglobales</taxon>
        <taxon>Acidobacteriaceae</taxon>
        <taxon>Granulicella</taxon>
    </lineage>
</organism>
<evidence type="ECO:0000313" key="6">
    <source>
        <dbReference type="Proteomes" id="UP000000343"/>
    </source>
</evidence>
<dbReference type="Proteomes" id="UP000000343">
    <property type="component" value="Plasmid pACIX902"/>
</dbReference>
<evidence type="ECO:0000256" key="1">
    <source>
        <dbReference type="ARBA" id="ARBA00022801"/>
    </source>
</evidence>
<sequence length="409" mass="46488">MLVGRMVAGLVLSLGLAAGSMQGQFVHTHKTEVLDGQSKPLLIRGTNLGDWFVPEGYMWHLPDTVQSPREIEGLVRELIGPTKATEFWHEYRQRYVMRADIHLLKQAGFNTVRVPFHYKFFETDDAEGFALVDRLLGWCRAEGLYVILDMHVAPGYQTGKNIDDSDGYPWLLKDEGEQAHAVAVWERIARHYKDDKTVIGYDLLNEPIPNYPKLKPLNELLEPLYKKLTVAIRRIDTKHMMIYGGAQWDGDFSVFGAPFDANALYTWHRYKAEPTEAAFKQYAAFRQRYQVPIYLGESGENTDAWIASFRAANEKANIGWTFWPYKKMSATTSPVSFAKPDGWDEVLAFAALQRGSVLAPERLKVRPEQGVLDRAFSSMLENIKAERCTVNEGYIHALLPDAPAELKVE</sequence>
<dbReference type="AlphaFoldDB" id="E8X6U9"/>
<keyword evidence="5" id="KW-0614">Plasmid</keyword>